<feature type="domain" description="Nudix hydrolase" evidence="22">
    <location>
        <begin position="9"/>
        <end position="136"/>
    </location>
</feature>
<evidence type="ECO:0000256" key="4">
    <source>
        <dbReference type="ARBA" id="ARBA00022723"/>
    </source>
</evidence>
<keyword evidence="24" id="KW-1185">Reference proteome</keyword>
<comment type="catalytic activity">
    <reaction evidence="10">
        <text>2-oxo-ATP + H2O = 2-oxo-AMP + diphosphate + H(+)</text>
        <dbReference type="Rhea" id="RHEA:67392"/>
        <dbReference type="ChEBI" id="CHEBI:15377"/>
        <dbReference type="ChEBI" id="CHEBI:15378"/>
        <dbReference type="ChEBI" id="CHEBI:33019"/>
        <dbReference type="ChEBI" id="CHEBI:71395"/>
        <dbReference type="ChEBI" id="CHEBI:172878"/>
    </reaction>
    <physiologicalReaction direction="left-to-right" evidence="10">
        <dbReference type="Rhea" id="RHEA:67393"/>
    </physiologicalReaction>
</comment>
<evidence type="ECO:0000256" key="3">
    <source>
        <dbReference type="ARBA" id="ARBA00011245"/>
    </source>
</evidence>
<comment type="catalytic activity">
    <reaction evidence="9">
        <text>8-oxo-dGTP + H2O = 8-oxo-dGMP + diphosphate + H(+)</text>
        <dbReference type="Rhea" id="RHEA:31575"/>
        <dbReference type="ChEBI" id="CHEBI:15377"/>
        <dbReference type="ChEBI" id="CHEBI:15378"/>
        <dbReference type="ChEBI" id="CHEBI:33019"/>
        <dbReference type="ChEBI" id="CHEBI:63224"/>
        <dbReference type="ChEBI" id="CHEBI:77896"/>
    </reaction>
    <physiologicalReaction direction="left-to-right" evidence="9">
        <dbReference type="Rhea" id="RHEA:31576"/>
    </physiologicalReaction>
</comment>
<evidence type="ECO:0000256" key="1">
    <source>
        <dbReference type="ARBA" id="ARBA00001946"/>
    </source>
</evidence>
<dbReference type="AlphaFoldDB" id="A0A2R5GYT8"/>
<accession>A0A2R5GYT8</accession>
<dbReference type="PANTHER" id="PTHR43758">
    <property type="entry name" value="7,8-DIHYDRO-8-OXOGUANINE TRIPHOSPHATASE"/>
    <property type="match status" value="1"/>
</dbReference>
<evidence type="ECO:0000256" key="7">
    <source>
        <dbReference type="ARBA" id="ARBA00024448"/>
    </source>
</evidence>
<comment type="catalytic activity">
    <reaction evidence="8">
        <text>2-oxo-dATP + H2O = 2-oxo-dAMP + diphosphate + H(+)</text>
        <dbReference type="Rhea" id="RHEA:31583"/>
        <dbReference type="ChEBI" id="CHEBI:15377"/>
        <dbReference type="ChEBI" id="CHEBI:15378"/>
        <dbReference type="ChEBI" id="CHEBI:33019"/>
        <dbReference type="ChEBI" id="CHEBI:63212"/>
        <dbReference type="ChEBI" id="CHEBI:77897"/>
        <dbReference type="EC" id="3.6.1.56"/>
    </reaction>
    <physiologicalReaction direction="left-to-right" evidence="8">
        <dbReference type="Rhea" id="RHEA:31584"/>
    </physiologicalReaction>
</comment>
<protein>
    <recommendedName>
        <fullName evidence="12">Oxidized purine nucleoside triphosphate hydrolase</fullName>
        <ecNumber evidence="11">3.6.1.56</ecNumber>
    </recommendedName>
    <alternativeName>
        <fullName evidence="16">2-hydroxy-dATP diphosphatase</fullName>
    </alternativeName>
    <alternativeName>
        <fullName evidence="15">7,8-dihydro-8-oxoguanine triphosphatase</fullName>
    </alternativeName>
    <alternativeName>
        <fullName evidence="14">8-oxo-dGTPase</fullName>
    </alternativeName>
    <alternativeName>
        <fullName evidence="17">Methylated purine nucleoside triphosphate hydrolase</fullName>
    </alternativeName>
    <alternativeName>
        <fullName evidence="13">Nucleoside diphosphate-linked moiety X motif 1</fullName>
    </alternativeName>
</protein>
<evidence type="ECO:0000256" key="11">
    <source>
        <dbReference type="ARBA" id="ARBA00026103"/>
    </source>
</evidence>
<evidence type="ECO:0000256" key="9">
    <source>
        <dbReference type="ARBA" id="ARBA00024486"/>
    </source>
</evidence>
<evidence type="ECO:0000256" key="6">
    <source>
        <dbReference type="ARBA" id="ARBA00022842"/>
    </source>
</evidence>
<dbReference type="GO" id="GO:0008828">
    <property type="term" value="F:dATP diphosphatase activity"/>
    <property type="evidence" value="ECO:0007669"/>
    <property type="project" value="UniProtKB-EC"/>
</dbReference>
<comment type="catalytic activity">
    <reaction evidence="19">
        <text>O(6)-methyl-dGTP + H2O = O(6)-methyl-dGMP + diphosphate + H(+)</text>
        <dbReference type="Rhea" id="RHEA:67600"/>
        <dbReference type="ChEBI" id="CHEBI:15377"/>
        <dbReference type="ChEBI" id="CHEBI:15378"/>
        <dbReference type="ChEBI" id="CHEBI:33019"/>
        <dbReference type="ChEBI" id="CHEBI:169974"/>
        <dbReference type="ChEBI" id="CHEBI:169975"/>
    </reaction>
    <physiologicalReaction direction="left-to-right" evidence="19">
        <dbReference type="Rhea" id="RHEA:67601"/>
    </physiologicalReaction>
</comment>
<evidence type="ECO:0000256" key="2">
    <source>
        <dbReference type="ARBA" id="ARBA00005582"/>
    </source>
</evidence>
<evidence type="ECO:0000256" key="19">
    <source>
        <dbReference type="ARBA" id="ARBA00048894"/>
    </source>
</evidence>
<dbReference type="PRINTS" id="PR01403">
    <property type="entry name" value="8OXTPHPHTASE"/>
</dbReference>
<dbReference type="Gene3D" id="3.90.79.10">
    <property type="entry name" value="Nucleoside Triphosphate Pyrophosphohydrolase"/>
    <property type="match status" value="1"/>
</dbReference>
<dbReference type="PANTHER" id="PTHR43758:SF2">
    <property type="entry name" value="OXIDIZED PURINE NUCLEOSIDE TRIPHOSPHATE HYDROLASE"/>
    <property type="match status" value="1"/>
</dbReference>
<evidence type="ECO:0000256" key="13">
    <source>
        <dbReference type="ARBA" id="ARBA00029673"/>
    </source>
</evidence>
<dbReference type="EC" id="3.6.1.56" evidence="11"/>
<name>A0A2R5GYT8_9STRA</name>
<comment type="function">
    <text evidence="21">Oxidized purine nucleoside triphosphate hydrolase which is a prominent sanitizer of the oxidized nucleotide pool. Catalyzes the hydrolysis of 2-oxo-dATP (2-hydroxy-dATP) into 2-oxo-dAMP. Also has a significant hydrolase activity toward 2-oxo-ATP, 8-oxo-dGTP and 8-oxo-dATP. Through the hydrolysis of oxidized purine nucleoside triphosphates, prevents their incorporation into DNA and the subsequent transversions A:T to C:G and G:C to T:A. Also catalyzes the hydrolysis of methylated purine nucleoside triphosphate preventing their integration into DNA. Through this antimutagenic activity protects cells from oxidative stress.</text>
</comment>
<evidence type="ECO:0000256" key="8">
    <source>
        <dbReference type="ARBA" id="ARBA00024459"/>
    </source>
</evidence>
<comment type="subunit">
    <text evidence="3">Monomer.</text>
</comment>
<evidence type="ECO:0000256" key="16">
    <source>
        <dbReference type="ARBA" id="ARBA00031927"/>
    </source>
</evidence>
<keyword evidence="4" id="KW-0479">Metal-binding</keyword>
<keyword evidence="6" id="KW-0460">Magnesium</keyword>
<evidence type="ECO:0000313" key="23">
    <source>
        <dbReference type="EMBL" id="GBG33164.1"/>
    </source>
</evidence>
<comment type="catalytic activity">
    <reaction evidence="18">
        <text>N(6)-methyl-ATP + H2O = N(6)-methyl-AMP + diphosphate + H(+)</text>
        <dbReference type="Rhea" id="RHEA:67608"/>
        <dbReference type="ChEBI" id="CHEBI:15377"/>
        <dbReference type="ChEBI" id="CHEBI:15378"/>
        <dbReference type="ChEBI" id="CHEBI:33019"/>
        <dbReference type="ChEBI" id="CHEBI:144842"/>
        <dbReference type="ChEBI" id="CHEBI:172873"/>
    </reaction>
    <physiologicalReaction direction="left-to-right" evidence="18">
        <dbReference type="Rhea" id="RHEA:67609"/>
    </physiologicalReaction>
</comment>
<comment type="catalytic activity">
    <reaction evidence="20">
        <text>N(6)-methyl-dATP + H2O = N(6)-methyl-dAMP + diphosphate + H(+)</text>
        <dbReference type="Rhea" id="RHEA:67604"/>
        <dbReference type="ChEBI" id="CHEBI:15377"/>
        <dbReference type="ChEBI" id="CHEBI:15378"/>
        <dbReference type="ChEBI" id="CHEBI:33019"/>
        <dbReference type="ChEBI" id="CHEBI:169976"/>
        <dbReference type="ChEBI" id="CHEBI:172872"/>
    </reaction>
    <physiologicalReaction direction="left-to-right" evidence="20">
        <dbReference type="Rhea" id="RHEA:67605"/>
    </physiologicalReaction>
</comment>
<dbReference type="Proteomes" id="UP000241890">
    <property type="component" value="Unassembled WGS sequence"/>
</dbReference>
<evidence type="ECO:0000256" key="20">
    <source>
        <dbReference type="ARBA" id="ARBA00049032"/>
    </source>
</evidence>
<dbReference type="SUPFAM" id="SSF55811">
    <property type="entry name" value="Nudix"/>
    <property type="match status" value="1"/>
</dbReference>
<comment type="catalytic activity">
    <reaction evidence="7">
        <text>8-oxo-dATP + H2O = 8-oxo-dAMP + diphosphate + H(+)</text>
        <dbReference type="Rhea" id="RHEA:65396"/>
        <dbReference type="ChEBI" id="CHEBI:15377"/>
        <dbReference type="ChEBI" id="CHEBI:15378"/>
        <dbReference type="ChEBI" id="CHEBI:33019"/>
        <dbReference type="ChEBI" id="CHEBI:71361"/>
        <dbReference type="ChEBI" id="CHEBI:172871"/>
    </reaction>
    <physiologicalReaction direction="left-to-right" evidence="7">
        <dbReference type="Rhea" id="RHEA:65397"/>
    </physiologicalReaction>
</comment>
<proteinExistence type="inferred from homology"/>
<dbReference type="InterPro" id="IPR015797">
    <property type="entry name" value="NUDIX_hydrolase-like_dom_sf"/>
</dbReference>
<keyword evidence="5" id="KW-0378">Hydrolase</keyword>
<dbReference type="EMBL" id="BEYU01000145">
    <property type="protein sequence ID" value="GBG33164.1"/>
    <property type="molecule type" value="Genomic_DNA"/>
</dbReference>
<organism evidence="23 24">
    <name type="scientific">Hondaea fermentalgiana</name>
    <dbReference type="NCBI Taxonomy" id="2315210"/>
    <lineage>
        <taxon>Eukaryota</taxon>
        <taxon>Sar</taxon>
        <taxon>Stramenopiles</taxon>
        <taxon>Bigyra</taxon>
        <taxon>Labyrinthulomycetes</taxon>
        <taxon>Thraustochytrida</taxon>
        <taxon>Thraustochytriidae</taxon>
        <taxon>Hondaea</taxon>
    </lineage>
</organism>
<dbReference type="OrthoDB" id="408303at2759"/>
<dbReference type="Pfam" id="PF00293">
    <property type="entry name" value="NUDIX"/>
    <property type="match status" value="1"/>
</dbReference>
<evidence type="ECO:0000259" key="22">
    <source>
        <dbReference type="PROSITE" id="PS51462"/>
    </source>
</evidence>
<evidence type="ECO:0000256" key="18">
    <source>
        <dbReference type="ARBA" id="ARBA00048002"/>
    </source>
</evidence>
<evidence type="ECO:0000256" key="17">
    <source>
        <dbReference type="ARBA" id="ARBA00032071"/>
    </source>
</evidence>
<comment type="cofactor">
    <cofactor evidence="1">
        <name>Mg(2+)</name>
        <dbReference type="ChEBI" id="CHEBI:18420"/>
    </cofactor>
</comment>
<comment type="similarity">
    <text evidence="2">Belongs to the Nudix hydrolase family.</text>
</comment>
<evidence type="ECO:0000256" key="12">
    <source>
        <dbReference type="ARBA" id="ARBA00026218"/>
    </source>
</evidence>
<evidence type="ECO:0000313" key="24">
    <source>
        <dbReference type="Proteomes" id="UP000241890"/>
    </source>
</evidence>
<sequence length="169" mass="19208">MAAQAGARPRKELTNAFVVAGGRVLLGMKKRGFGEGKWNGFGGKLQQGETALEAAQRELLEEASVQMLDPQLVGRVTYTYEDMQEELLVHVFRATRWTPEEPRESEEMKPCWFALEDIPFANMWADDEHWYEHMLGGSSFFTANFAFAKDHKTILQHDVKLDPLSKTSQ</sequence>
<evidence type="ECO:0000256" key="14">
    <source>
        <dbReference type="ARBA" id="ARBA00030634"/>
    </source>
</evidence>
<dbReference type="InterPro" id="IPR000086">
    <property type="entry name" value="NUDIX_hydrolase_dom"/>
</dbReference>
<evidence type="ECO:0000256" key="21">
    <source>
        <dbReference type="ARBA" id="ARBA00053094"/>
    </source>
</evidence>
<dbReference type="GO" id="GO:0008413">
    <property type="term" value="F:8-oxo-7,8-dihydroguanosine triphosphate pyrophosphatase activity"/>
    <property type="evidence" value="ECO:0007669"/>
    <property type="project" value="InterPro"/>
</dbReference>
<dbReference type="GO" id="GO:0005737">
    <property type="term" value="C:cytoplasm"/>
    <property type="evidence" value="ECO:0007669"/>
    <property type="project" value="TreeGrafter"/>
</dbReference>
<comment type="caution">
    <text evidence="23">The sequence shown here is derived from an EMBL/GenBank/DDBJ whole genome shotgun (WGS) entry which is preliminary data.</text>
</comment>
<dbReference type="GO" id="GO:0046872">
    <property type="term" value="F:metal ion binding"/>
    <property type="evidence" value="ECO:0007669"/>
    <property type="project" value="UniProtKB-KW"/>
</dbReference>
<reference evidence="23 24" key="1">
    <citation type="submission" date="2017-12" db="EMBL/GenBank/DDBJ databases">
        <title>Sequencing, de novo assembly and annotation of complete genome of a new Thraustochytrid species, strain FCC1311.</title>
        <authorList>
            <person name="Sedici K."/>
            <person name="Godart F."/>
            <person name="Aiese Cigliano R."/>
            <person name="Sanseverino W."/>
            <person name="Barakat M."/>
            <person name="Ortet P."/>
            <person name="Marechal E."/>
            <person name="Cagnac O."/>
            <person name="Amato A."/>
        </authorList>
    </citation>
    <scope>NUCLEOTIDE SEQUENCE [LARGE SCALE GENOMIC DNA]</scope>
</reference>
<dbReference type="InParanoid" id="A0A2R5GYT8"/>
<dbReference type="PROSITE" id="PS51462">
    <property type="entry name" value="NUDIX"/>
    <property type="match status" value="1"/>
</dbReference>
<dbReference type="GO" id="GO:0042262">
    <property type="term" value="P:DNA protection"/>
    <property type="evidence" value="ECO:0007669"/>
    <property type="project" value="InterPro"/>
</dbReference>
<evidence type="ECO:0000256" key="10">
    <source>
        <dbReference type="ARBA" id="ARBA00024596"/>
    </source>
</evidence>
<dbReference type="CDD" id="cd03427">
    <property type="entry name" value="NUDIX_MTH1_Nudt1"/>
    <property type="match status" value="1"/>
</dbReference>
<evidence type="ECO:0000256" key="15">
    <source>
        <dbReference type="ARBA" id="ARBA00030682"/>
    </source>
</evidence>
<evidence type="ECO:0000256" key="5">
    <source>
        <dbReference type="ARBA" id="ARBA00022801"/>
    </source>
</evidence>
<dbReference type="InterPro" id="IPR003563">
    <property type="entry name" value="8ODP"/>
</dbReference>
<gene>
    <name evidence="23" type="ORF">FCC1311_093882</name>
</gene>